<dbReference type="InterPro" id="IPR035902">
    <property type="entry name" value="Nuc_phospho_transferase"/>
</dbReference>
<dbReference type="Pfam" id="PF02885">
    <property type="entry name" value="Glycos_trans_3N"/>
    <property type="match status" value="1"/>
</dbReference>
<keyword evidence="2 7" id="KW-0808">Transferase</keyword>
<dbReference type="GO" id="GO:0005829">
    <property type="term" value="C:cytosol"/>
    <property type="evidence" value="ECO:0007669"/>
    <property type="project" value="TreeGrafter"/>
</dbReference>
<sequence>MNLATHIQTLGRGPGRSRSLSREEARDAMEIILSKTAAPEAVGALLMLMRYRGETAPEIAGFTDALRVDVQNWTGLPVALDWPSYAAGRTRGAPLFLLAAKLVASAGYPVLLHGWNSHQLAVASVRAGLADLGIAQAHTPAKAKALLQRDAIVYVPAEALHAPALDLLRLRDDLGLRSCLNTVLRMLNPADAPAMVQGVFHPSYRDLQSDAAEILGQTSLSVIKGGGGEFERHPGKSLTLMGLRKGARFETIVPELVNASRRLHEPTLPPVCLSALWHGAQEDPFATACVIGTATLALMTCDLEVDAAREAAQDLWACRSVRSAA</sequence>
<keyword evidence="3" id="KW-0822">Tryptophan biosynthesis</keyword>
<dbReference type="EMBL" id="ONZG01000014">
    <property type="protein sequence ID" value="SPJ30951.1"/>
    <property type="molecule type" value="Genomic_DNA"/>
</dbReference>
<evidence type="ECO:0000256" key="3">
    <source>
        <dbReference type="ARBA" id="ARBA00022822"/>
    </source>
</evidence>
<feature type="region of interest" description="Disordered" evidence="4">
    <location>
        <begin position="1"/>
        <end position="22"/>
    </location>
</feature>
<dbReference type="RefSeq" id="WP_108791904.1">
    <property type="nucleotide sequence ID" value="NZ_ONZG01000014.1"/>
</dbReference>
<dbReference type="Pfam" id="PF00591">
    <property type="entry name" value="Glycos_transf_3"/>
    <property type="match status" value="1"/>
</dbReference>
<accession>A0A2R8CEU6</accession>
<dbReference type="Gene3D" id="1.20.970.10">
    <property type="entry name" value="Transferase, Pyrimidine Nucleoside Phosphorylase, Chain C"/>
    <property type="match status" value="1"/>
</dbReference>
<dbReference type="InterPro" id="IPR005940">
    <property type="entry name" value="Anthranilate_Pribosyl_Tfrase"/>
</dbReference>
<keyword evidence="8" id="KW-1185">Reference proteome</keyword>
<evidence type="ECO:0000256" key="4">
    <source>
        <dbReference type="SAM" id="MobiDB-lite"/>
    </source>
</evidence>
<feature type="domain" description="Glycosyl transferase family 3 N-terminal" evidence="6">
    <location>
        <begin position="7"/>
        <end position="67"/>
    </location>
</feature>
<protein>
    <submittedName>
        <fullName evidence="7">Anthranilate phosphoribosyltransferase 2</fullName>
        <ecNumber evidence="7">2.4.2.18</ecNumber>
    </submittedName>
</protein>
<dbReference type="InterPro" id="IPR036320">
    <property type="entry name" value="Glycosyl_Trfase_fam3_N_dom_sf"/>
</dbReference>
<feature type="domain" description="Glycosyl transferase family 3" evidence="5">
    <location>
        <begin position="98"/>
        <end position="230"/>
    </location>
</feature>
<dbReference type="SUPFAM" id="SSF52418">
    <property type="entry name" value="Nucleoside phosphorylase/phosphoribosyltransferase catalytic domain"/>
    <property type="match status" value="1"/>
</dbReference>
<evidence type="ECO:0000256" key="2">
    <source>
        <dbReference type="ARBA" id="ARBA00022679"/>
    </source>
</evidence>
<dbReference type="GO" id="GO:0004048">
    <property type="term" value="F:anthranilate phosphoribosyltransferase activity"/>
    <property type="evidence" value="ECO:0007669"/>
    <property type="project" value="UniProtKB-EC"/>
</dbReference>
<dbReference type="InterPro" id="IPR017459">
    <property type="entry name" value="Glycosyl_Trfase_fam3_N_dom"/>
</dbReference>
<evidence type="ECO:0000313" key="8">
    <source>
        <dbReference type="Proteomes" id="UP000244898"/>
    </source>
</evidence>
<dbReference type="EC" id="2.4.2.18" evidence="7"/>
<organism evidence="7 8">
    <name type="scientific">Falsiruegeria mediterranea M17</name>
    <dbReference type="NCBI Taxonomy" id="1200281"/>
    <lineage>
        <taxon>Bacteria</taxon>
        <taxon>Pseudomonadati</taxon>
        <taxon>Pseudomonadota</taxon>
        <taxon>Alphaproteobacteria</taxon>
        <taxon>Rhodobacterales</taxon>
        <taxon>Roseobacteraceae</taxon>
        <taxon>Falsiruegeria</taxon>
    </lineage>
</organism>
<keyword evidence="3" id="KW-0028">Amino-acid biosynthesis</keyword>
<evidence type="ECO:0000313" key="7">
    <source>
        <dbReference type="EMBL" id="SPJ30951.1"/>
    </source>
</evidence>
<dbReference type="PANTHER" id="PTHR43285">
    <property type="entry name" value="ANTHRANILATE PHOSPHORIBOSYLTRANSFERASE"/>
    <property type="match status" value="1"/>
</dbReference>
<dbReference type="Gene3D" id="3.40.1030.10">
    <property type="entry name" value="Nucleoside phosphorylase/phosphoribosyltransferase catalytic domain"/>
    <property type="match status" value="1"/>
</dbReference>
<keyword evidence="1 7" id="KW-0328">Glycosyltransferase</keyword>
<dbReference type="OrthoDB" id="8455878at2"/>
<name>A0A2R8CEU6_9RHOB</name>
<proteinExistence type="predicted"/>
<reference evidence="8" key="1">
    <citation type="submission" date="2018-03" db="EMBL/GenBank/DDBJ databases">
        <authorList>
            <person name="Rodrigo-Torres L."/>
            <person name="Arahal R. D."/>
            <person name="Lucena T."/>
        </authorList>
    </citation>
    <scope>NUCLEOTIDE SEQUENCE [LARGE SCALE GENOMIC DNA]</scope>
    <source>
        <strain evidence="8">CECT 7615</strain>
    </source>
</reference>
<gene>
    <name evidence="7" type="primary">trpD2</name>
    <name evidence="7" type="ORF">TRM7615_04488</name>
</gene>
<dbReference type="AlphaFoldDB" id="A0A2R8CEU6"/>
<dbReference type="NCBIfam" id="NF006564">
    <property type="entry name" value="PRK09071.1"/>
    <property type="match status" value="1"/>
</dbReference>
<evidence type="ECO:0000259" key="6">
    <source>
        <dbReference type="Pfam" id="PF02885"/>
    </source>
</evidence>
<dbReference type="SUPFAM" id="SSF47648">
    <property type="entry name" value="Nucleoside phosphorylase/phosphoribosyltransferase N-terminal domain"/>
    <property type="match status" value="1"/>
</dbReference>
<dbReference type="InterPro" id="IPR000312">
    <property type="entry name" value="Glycosyl_Trfase_fam3"/>
</dbReference>
<keyword evidence="3" id="KW-0057">Aromatic amino acid biosynthesis</keyword>
<dbReference type="GO" id="GO:0000162">
    <property type="term" value="P:L-tryptophan biosynthetic process"/>
    <property type="evidence" value="ECO:0007669"/>
    <property type="project" value="UniProtKB-KW"/>
</dbReference>
<dbReference type="Proteomes" id="UP000244898">
    <property type="component" value="Unassembled WGS sequence"/>
</dbReference>
<evidence type="ECO:0000256" key="1">
    <source>
        <dbReference type="ARBA" id="ARBA00022676"/>
    </source>
</evidence>
<dbReference type="PANTHER" id="PTHR43285:SF2">
    <property type="entry name" value="ANTHRANILATE PHOSPHORIBOSYLTRANSFERASE"/>
    <property type="match status" value="1"/>
</dbReference>
<evidence type="ECO:0000259" key="5">
    <source>
        <dbReference type="Pfam" id="PF00591"/>
    </source>
</evidence>